<feature type="region of interest" description="Disordered" evidence="1">
    <location>
        <begin position="121"/>
        <end position="143"/>
    </location>
</feature>
<dbReference type="RefSeq" id="XP_028887689.1">
    <property type="nucleotide sequence ID" value="XM_029021181.1"/>
</dbReference>
<feature type="chain" id="PRO_5012981614" description="Membrane magnesium transporter" evidence="3">
    <location>
        <begin position="20"/>
        <end position="143"/>
    </location>
</feature>
<dbReference type="GeneID" id="39980961"/>
<dbReference type="Proteomes" id="UP000192257">
    <property type="component" value="Unassembled WGS sequence"/>
</dbReference>
<dbReference type="VEuPathDB" id="TriTrypDB:TM35_000015000"/>
<evidence type="ECO:0000313" key="5">
    <source>
        <dbReference type="Proteomes" id="UP000192257"/>
    </source>
</evidence>
<evidence type="ECO:0000256" key="1">
    <source>
        <dbReference type="SAM" id="MobiDB-lite"/>
    </source>
</evidence>
<accession>A0A1X0PAH4</accession>
<dbReference type="EMBL" id="NBCO01000001">
    <property type="protein sequence ID" value="ORC93623.1"/>
    <property type="molecule type" value="Genomic_DNA"/>
</dbReference>
<feature type="transmembrane region" description="Helical" evidence="2">
    <location>
        <begin position="65"/>
        <end position="83"/>
    </location>
</feature>
<dbReference type="OrthoDB" id="269728at2759"/>
<reference evidence="4 5" key="1">
    <citation type="submission" date="2017-03" db="EMBL/GenBank/DDBJ databases">
        <title>An alternative strategy for trypanosome survival in the mammalian bloodstream revealed through genome and transcriptome analysis of the ubiquitous bovine parasite Trypanosoma (Megatrypanum) theileri.</title>
        <authorList>
            <person name="Kelly S."/>
            <person name="Ivens A."/>
            <person name="Mott A."/>
            <person name="O'Neill E."/>
            <person name="Emms D."/>
            <person name="Macleod O."/>
            <person name="Voorheis P."/>
            <person name="Matthews J."/>
            <person name="Matthews K."/>
            <person name="Carrington M."/>
        </authorList>
    </citation>
    <scope>NUCLEOTIDE SEQUENCE [LARGE SCALE GENOMIC DNA]</scope>
    <source>
        <strain evidence="4">Edinburgh</strain>
    </source>
</reference>
<comment type="caution">
    <text evidence="4">The sequence shown here is derived from an EMBL/GenBank/DDBJ whole genome shotgun (WGS) entry which is preliminary data.</text>
</comment>
<evidence type="ECO:0000256" key="3">
    <source>
        <dbReference type="SAM" id="SignalP"/>
    </source>
</evidence>
<keyword evidence="2" id="KW-0472">Membrane</keyword>
<evidence type="ECO:0000256" key="2">
    <source>
        <dbReference type="SAM" id="Phobius"/>
    </source>
</evidence>
<keyword evidence="5" id="KW-1185">Reference proteome</keyword>
<name>A0A1X0PAH4_9TRYP</name>
<evidence type="ECO:0000313" key="4">
    <source>
        <dbReference type="EMBL" id="ORC93623.1"/>
    </source>
</evidence>
<dbReference type="AlphaFoldDB" id="A0A1X0PAH4"/>
<keyword evidence="3" id="KW-0732">Signal</keyword>
<protein>
    <recommendedName>
        <fullName evidence="6">Membrane magnesium transporter</fullName>
    </recommendedName>
</protein>
<proteinExistence type="predicted"/>
<feature type="signal peptide" evidence="3">
    <location>
        <begin position="1"/>
        <end position="19"/>
    </location>
</feature>
<evidence type="ECO:0008006" key="6">
    <source>
        <dbReference type="Google" id="ProtNLM"/>
    </source>
</evidence>
<gene>
    <name evidence="4" type="ORF">TM35_000015000</name>
</gene>
<keyword evidence="2" id="KW-1133">Transmembrane helix</keyword>
<sequence>MTTWHRLLFPLGLLLLAHSLYNAHSLRDQLQEHHHKRNADVTTGGYFPFIFTMADNTAHVNATTIPIFIELLVGIVFAIVGYVKRLSLNHARLIDKNCDECYDSIMYTGVGFMHFNHRGAVKGSQSDDVKNGHSVPLESKKRA</sequence>
<keyword evidence="2" id="KW-0812">Transmembrane</keyword>
<organism evidence="4 5">
    <name type="scientific">Trypanosoma theileri</name>
    <dbReference type="NCBI Taxonomy" id="67003"/>
    <lineage>
        <taxon>Eukaryota</taxon>
        <taxon>Discoba</taxon>
        <taxon>Euglenozoa</taxon>
        <taxon>Kinetoplastea</taxon>
        <taxon>Metakinetoplastina</taxon>
        <taxon>Trypanosomatida</taxon>
        <taxon>Trypanosomatidae</taxon>
        <taxon>Trypanosoma</taxon>
    </lineage>
</organism>